<reference evidence="1" key="1">
    <citation type="submission" date="2018-02" db="EMBL/GenBank/DDBJ databases">
        <title>Rhizophora mucronata_Transcriptome.</title>
        <authorList>
            <person name="Meera S.P."/>
            <person name="Sreeshan A."/>
            <person name="Augustine A."/>
        </authorList>
    </citation>
    <scope>NUCLEOTIDE SEQUENCE</scope>
    <source>
        <tissue evidence="1">Leaf</tissue>
    </source>
</reference>
<dbReference type="EMBL" id="GGEC01006994">
    <property type="protein sequence ID" value="MBW87477.1"/>
    <property type="molecule type" value="Transcribed_RNA"/>
</dbReference>
<evidence type="ECO:0000313" key="1">
    <source>
        <dbReference type="EMBL" id="MBW87477.1"/>
    </source>
</evidence>
<proteinExistence type="predicted"/>
<name>A0A2P2J236_RHIMU</name>
<dbReference type="AlphaFoldDB" id="A0A2P2J236"/>
<accession>A0A2P2J236</accession>
<organism evidence="1">
    <name type="scientific">Rhizophora mucronata</name>
    <name type="common">Asiatic mangrove</name>
    <dbReference type="NCBI Taxonomy" id="61149"/>
    <lineage>
        <taxon>Eukaryota</taxon>
        <taxon>Viridiplantae</taxon>
        <taxon>Streptophyta</taxon>
        <taxon>Embryophyta</taxon>
        <taxon>Tracheophyta</taxon>
        <taxon>Spermatophyta</taxon>
        <taxon>Magnoliopsida</taxon>
        <taxon>eudicotyledons</taxon>
        <taxon>Gunneridae</taxon>
        <taxon>Pentapetalae</taxon>
        <taxon>rosids</taxon>
        <taxon>fabids</taxon>
        <taxon>Malpighiales</taxon>
        <taxon>Rhizophoraceae</taxon>
        <taxon>Rhizophora</taxon>
    </lineage>
</organism>
<sequence length="52" mass="5949">MCKNDFCIYESGLILFKLPLFCSLPSSFFFHSNTAYDPIASTMALYSPPKYK</sequence>
<protein>
    <submittedName>
        <fullName evidence="1">Uncharacterized protein</fullName>
    </submittedName>
</protein>